<sequence length="86" mass="8897">MLSSDESSLVTAVSSSHFSLSVPALSTISGIWQGPVSSGVAVLSSDFSLSEGILVRLPQNSSSSSAGLILTSVRSTKLSLRKLWNS</sequence>
<reference evidence="1" key="1">
    <citation type="submission" date="2014-09" db="EMBL/GenBank/DDBJ databases">
        <authorList>
            <person name="Magalhaes I.L.F."/>
            <person name="Oliveira U."/>
            <person name="Santos F.R."/>
            <person name="Vidigal T.H.D.A."/>
            <person name="Brescovit A.D."/>
            <person name="Santos A.J."/>
        </authorList>
    </citation>
    <scope>NUCLEOTIDE SEQUENCE</scope>
    <source>
        <tissue evidence="1">Shoot tissue taken approximately 20 cm above the soil surface</tissue>
    </source>
</reference>
<reference evidence="1" key="2">
    <citation type="journal article" date="2015" name="Data Brief">
        <title>Shoot transcriptome of the giant reed, Arundo donax.</title>
        <authorList>
            <person name="Barrero R.A."/>
            <person name="Guerrero F.D."/>
            <person name="Moolhuijzen P."/>
            <person name="Goolsby J.A."/>
            <person name="Tidwell J."/>
            <person name="Bellgard S.E."/>
            <person name="Bellgard M.I."/>
        </authorList>
    </citation>
    <scope>NUCLEOTIDE SEQUENCE</scope>
    <source>
        <tissue evidence="1">Shoot tissue taken approximately 20 cm above the soil surface</tissue>
    </source>
</reference>
<dbReference type="EMBL" id="GBRH01166842">
    <property type="protein sequence ID" value="JAE31054.1"/>
    <property type="molecule type" value="Transcribed_RNA"/>
</dbReference>
<proteinExistence type="predicted"/>
<dbReference type="AlphaFoldDB" id="A0A0A9H5H9"/>
<protein>
    <submittedName>
        <fullName evidence="1">Uncharacterized protein</fullName>
    </submittedName>
</protein>
<evidence type="ECO:0000313" key="1">
    <source>
        <dbReference type="EMBL" id="JAE31054.1"/>
    </source>
</evidence>
<organism evidence="1">
    <name type="scientific">Arundo donax</name>
    <name type="common">Giant reed</name>
    <name type="synonym">Donax arundinaceus</name>
    <dbReference type="NCBI Taxonomy" id="35708"/>
    <lineage>
        <taxon>Eukaryota</taxon>
        <taxon>Viridiplantae</taxon>
        <taxon>Streptophyta</taxon>
        <taxon>Embryophyta</taxon>
        <taxon>Tracheophyta</taxon>
        <taxon>Spermatophyta</taxon>
        <taxon>Magnoliopsida</taxon>
        <taxon>Liliopsida</taxon>
        <taxon>Poales</taxon>
        <taxon>Poaceae</taxon>
        <taxon>PACMAD clade</taxon>
        <taxon>Arundinoideae</taxon>
        <taxon>Arundineae</taxon>
        <taxon>Arundo</taxon>
    </lineage>
</organism>
<name>A0A0A9H5H9_ARUDO</name>
<accession>A0A0A9H5H9</accession>